<accession>A0ACB7S7M2</accession>
<keyword evidence="2" id="KW-1185">Reference proteome</keyword>
<gene>
    <name evidence="1" type="ORF">HPB50_020633</name>
</gene>
<comment type="caution">
    <text evidence="1">The sequence shown here is derived from an EMBL/GenBank/DDBJ whole genome shotgun (WGS) entry which is preliminary data.</text>
</comment>
<evidence type="ECO:0000313" key="1">
    <source>
        <dbReference type="EMBL" id="KAH6930883.1"/>
    </source>
</evidence>
<protein>
    <submittedName>
        <fullName evidence="1">Uncharacterized protein</fullName>
    </submittedName>
</protein>
<evidence type="ECO:0000313" key="2">
    <source>
        <dbReference type="Proteomes" id="UP000821845"/>
    </source>
</evidence>
<dbReference type="Proteomes" id="UP000821845">
    <property type="component" value="Chromosome 5"/>
</dbReference>
<dbReference type="EMBL" id="CM023485">
    <property type="protein sequence ID" value="KAH6930883.1"/>
    <property type="molecule type" value="Genomic_DNA"/>
</dbReference>
<proteinExistence type="predicted"/>
<sequence>MAKRPLHWVRCSVPGCNKGASQREQGRCLSVFRVPRDATAREVWERRLELTPGSQHKSAPLCFFRHASSTRSSSIATVVRIPRGRAALLPNALPLAPHSEELPNPKGKEVTPTDEGVCKLSTLNVPSKYWSCIRCRNFEGAVYVTSSFYPATTGLVNEKVLVVQWAPGDRQEAVMCETFVRGRRLGDAIVGDLCAIQRALCVVDTLQLCAGVGSIVYVLEQLGGRLTAHLEHSLVVYGDTYFSHACVATVEASGTCTF</sequence>
<name>A0ACB7S7M2_HYAAI</name>
<reference evidence="1" key="1">
    <citation type="submission" date="2020-05" db="EMBL/GenBank/DDBJ databases">
        <title>Large-scale comparative analyses of tick genomes elucidate their genetic diversity and vector capacities.</title>
        <authorList>
            <person name="Jia N."/>
            <person name="Wang J."/>
            <person name="Shi W."/>
            <person name="Du L."/>
            <person name="Sun Y."/>
            <person name="Zhan W."/>
            <person name="Jiang J."/>
            <person name="Wang Q."/>
            <person name="Zhang B."/>
            <person name="Ji P."/>
            <person name="Sakyi L.B."/>
            <person name="Cui X."/>
            <person name="Yuan T."/>
            <person name="Jiang B."/>
            <person name="Yang W."/>
            <person name="Lam T.T.-Y."/>
            <person name="Chang Q."/>
            <person name="Ding S."/>
            <person name="Wang X."/>
            <person name="Zhu J."/>
            <person name="Ruan X."/>
            <person name="Zhao L."/>
            <person name="Wei J."/>
            <person name="Que T."/>
            <person name="Du C."/>
            <person name="Cheng J."/>
            <person name="Dai P."/>
            <person name="Han X."/>
            <person name="Huang E."/>
            <person name="Gao Y."/>
            <person name="Liu J."/>
            <person name="Shao H."/>
            <person name="Ye R."/>
            <person name="Li L."/>
            <person name="Wei W."/>
            <person name="Wang X."/>
            <person name="Wang C."/>
            <person name="Yang T."/>
            <person name="Huo Q."/>
            <person name="Li W."/>
            <person name="Guo W."/>
            <person name="Chen H."/>
            <person name="Zhou L."/>
            <person name="Ni X."/>
            <person name="Tian J."/>
            <person name="Zhou Y."/>
            <person name="Sheng Y."/>
            <person name="Liu T."/>
            <person name="Pan Y."/>
            <person name="Xia L."/>
            <person name="Li J."/>
            <person name="Zhao F."/>
            <person name="Cao W."/>
        </authorList>
    </citation>
    <scope>NUCLEOTIDE SEQUENCE</scope>
    <source>
        <strain evidence="1">Hyas-2018</strain>
    </source>
</reference>
<organism evidence="1 2">
    <name type="scientific">Hyalomma asiaticum</name>
    <name type="common">Tick</name>
    <dbReference type="NCBI Taxonomy" id="266040"/>
    <lineage>
        <taxon>Eukaryota</taxon>
        <taxon>Metazoa</taxon>
        <taxon>Ecdysozoa</taxon>
        <taxon>Arthropoda</taxon>
        <taxon>Chelicerata</taxon>
        <taxon>Arachnida</taxon>
        <taxon>Acari</taxon>
        <taxon>Parasitiformes</taxon>
        <taxon>Ixodida</taxon>
        <taxon>Ixodoidea</taxon>
        <taxon>Ixodidae</taxon>
        <taxon>Hyalomminae</taxon>
        <taxon>Hyalomma</taxon>
    </lineage>
</organism>